<dbReference type="EMBL" id="FUWM01000011">
    <property type="protein sequence ID" value="SJZ67753.1"/>
    <property type="molecule type" value="Genomic_DNA"/>
</dbReference>
<reference evidence="5" key="1">
    <citation type="submission" date="2017-02" db="EMBL/GenBank/DDBJ databases">
        <authorList>
            <person name="Varghese N."/>
            <person name="Submissions S."/>
        </authorList>
    </citation>
    <scope>NUCLEOTIDE SEQUENCE [LARGE SCALE GENOMIC DNA]</scope>
    <source>
        <strain evidence="5">ATCC BAA-73</strain>
    </source>
</reference>
<evidence type="ECO:0000256" key="1">
    <source>
        <dbReference type="ARBA" id="ARBA00022630"/>
    </source>
</evidence>
<dbReference type="STRING" id="142842.SAMN02745118_01510"/>
<dbReference type="Gene3D" id="3.40.50.360">
    <property type="match status" value="1"/>
</dbReference>
<dbReference type="PANTHER" id="PTHR43278:SF2">
    <property type="entry name" value="IRON-SULFUR FLAVOPROTEIN"/>
    <property type="match status" value="1"/>
</dbReference>
<dbReference type="Pfam" id="PF03358">
    <property type="entry name" value="FMN_red"/>
    <property type="match status" value="1"/>
</dbReference>
<dbReference type="PANTHER" id="PTHR43278">
    <property type="entry name" value="NAD(P)H-DEPENDENT FMN-CONTAINING OXIDOREDUCTASE YWQN-RELATED"/>
    <property type="match status" value="1"/>
</dbReference>
<accession>A0A1T4MLD0</accession>
<dbReference type="Proteomes" id="UP000190625">
    <property type="component" value="Unassembled WGS sequence"/>
</dbReference>
<keyword evidence="5" id="KW-1185">Reference proteome</keyword>
<keyword evidence="1" id="KW-0285">Flavoprotein</keyword>
<evidence type="ECO:0000313" key="4">
    <source>
        <dbReference type="EMBL" id="SJZ67753.1"/>
    </source>
</evidence>
<dbReference type="InterPro" id="IPR029039">
    <property type="entry name" value="Flavoprotein-like_sf"/>
</dbReference>
<protein>
    <submittedName>
        <fullName evidence="4">Multimeric flavodoxin WrbA</fullName>
    </submittedName>
</protein>
<dbReference type="AlphaFoldDB" id="A0A1T4MLD0"/>
<organism evidence="4 5">
    <name type="scientific">Selenihalanaerobacter shriftii</name>
    <dbReference type="NCBI Taxonomy" id="142842"/>
    <lineage>
        <taxon>Bacteria</taxon>
        <taxon>Bacillati</taxon>
        <taxon>Bacillota</taxon>
        <taxon>Clostridia</taxon>
        <taxon>Halanaerobiales</taxon>
        <taxon>Halobacteroidaceae</taxon>
        <taxon>Selenihalanaerobacter</taxon>
    </lineage>
</organism>
<dbReference type="GO" id="GO:0016491">
    <property type="term" value="F:oxidoreductase activity"/>
    <property type="evidence" value="ECO:0007669"/>
    <property type="project" value="InterPro"/>
</dbReference>
<evidence type="ECO:0000256" key="2">
    <source>
        <dbReference type="ARBA" id="ARBA00022643"/>
    </source>
</evidence>
<evidence type="ECO:0000259" key="3">
    <source>
        <dbReference type="Pfam" id="PF03358"/>
    </source>
</evidence>
<proteinExistence type="predicted"/>
<gene>
    <name evidence="4" type="ORF">SAMN02745118_01510</name>
</gene>
<dbReference type="InterPro" id="IPR005025">
    <property type="entry name" value="FMN_Rdtase-like_dom"/>
</dbReference>
<dbReference type="InterPro" id="IPR051796">
    <property type="entry name" value="ISF_SsuE-like"/>
</dbReference>
<dbReference type="SUPFAM" id="SSF52218">
    <property type="entry name" value="Flavoproteins"/>
    <property type="match status" value="1"/>
</dbReference>
<dbReference type="RefSeq" id="WP_078809983.1">
    <property type="nucleotide sequence ID" value="NZ_FUWM01000011.1"/>
</dbReference>
<sequence>MKVIGINGSPRKEWNTATLLTEALEGASSQGAKTELVHLYDLDYKGCISCFACKKINGNSYGKCALQDDLALVLEKIEEADAVIFASPVYFGRATGEMRSCLERLMFQYLVYDKEHSNLLDKEILTGFIYTMNVRQQQMEELGYEETFKSTERSLKRIFGASESLFVTNTYQFEDYSKYVTTMFDVEEKVKHREEEFPKDCKKAFEMGARFAK</sequence>
<feature type="domain" description="NADPH-dependent FMN reductase-like" evidence="3">
    <location>
        <begin position="1"/>
        <end position="112"/>
    </location>
</feature>
<evidence type="ECO:0000313" key="5">
    <source>
        <dbReference type="Proteomes" id="UP000190625"/>
    </source>
</evidence>
<name>A0A1T4MLD0_9FIRM</name>
<keyword evidence="2" id="KW-0288">FMN</keyword>
<dbReference type="OrthoDB" id="6398207at2"/>